<reference evidence="2" key="2">
    <citation type="submission" date="2015-01" db="EMBL/GenBank/DDBJ databases">
        <title>Evolutionary Origins and Diversification of the Mycorrhizal Mutualists.</title>
        <authorList>
            <consortium name="DOE Joint Genome Institute"/>
            <consortium name="Mycorrhizal Genomics Consortium"/>
            <person name="Kohler A."/>
            <person name="Kuo A."/>
            <person name="Nagy L.G."/>
            <person name="Floudas D."/>
            <person name="Copeland A."/>
            <person name="Barry K.W."/>
            <person name="Cichocki N."/>
            <person name="Veneault-Fourrey C."/>
            <person name="LaButti K."/>
            <person name="Lindquist E.A."/>
            <person name="Lipzen A."/>
            <person name="Lundell T."/>
            <person name="Morin E."/>
            <person name="Murat C."/>
            <person name="Riley R."/>
            <person name="Ohm R."/>
            <person name="Sun H."/>
            <person name="Tunlid A."/>
            <person name="Henrissat B."/>
            <person name="Grigoriev I.V."/>
            <person name="Hibbett D.S."/>
            <person name="Martin F."/>
        </authorList>
    </citation>
    <scope>NUCLEOTIDE SEQUENCE [LARGE SCALE GENOMIC DNA]</scope>
    <source>
        <strain evidence="2">ATCC 200175</strain>
    </source>
</reference>
<dbReference type="OrthoDB" id="2994945at2759"/>
<gene>
    <name evidence="1" type="ORF">PAXINDRAFT_59940</name>
</gene>
<evidence type="ECO:0000313" key="1">
    <source>
        <dbReference type="EMBL" id="KIJ07460.1"/>
    </source>
</evidence>
<dbReference type="SUPFAM" id="SSF46689">
    <property type="entry name" value="Homeodomain-like"/>
    <property type="match status" value="1"/>
</dbReference>
<sequence>MVNHRISRDVKLAAIRLHEHGLLRLRDILQCCNFSERTFYCILKLWHETGDVVTHSQSFRGRPRILDREDLDHLLSLVKSNPDYFLDELMSLVKNNRFISIHFTTVFQELERAGMSYKKLRRIARERNEDL</sequence>
<protein>
    <submittedName>
        <fullName evidence="1">Uncharacterized protein</fullName>
    </submittedName>
</protein>
<keyword evidence="2" id="KW-1185">Reference proteome</keyword>
<dbReference type="Proteomes" id="UP000053647">
    <property type="component" value="Unassembled WGS sequence"/>
</dbReference>
<dbReference type="AlphaFoldDB" id="A0A0C9SX01"/>
<dbReference type="InterPro" id="IPR009057">
    <property type="entry name" value="Homeodomain-like_sf"/>
</dbReference>
<proteinExistence type="predicted"/>
<reference evidence="1 2" key="1">
    <citation type="submission" date="2014-06" db="EMBL/GenBank/DDBJ databases">
        <authorList>
            <consortium name="DOE Joint Genome Institute"/>
            <person name="Kuo A."/>
            <person name="Kohler A."/>
            <person name="Nagy L.G."/>
            <person name="Floudas D."/>
            <person name="Copeland A."/>
            <person name="Barry K.W."/>
            <person name="Cichocki N."/>
            <person name="Veneault-Fourrey C."/>
            <person name="LaButti K."/>
            <person name="Lindquist E.A."/>
            <person name="Lipzen A."/>
            <person name="Lundell T."/>
            <person name="Morin E."/>
            <person name="Murat C."/>
            <person name="Sun H."/>
            <person name="Tunlid A."/>
            <person name="Henrissat B."/>
            <person name="Grigoriev I.V."/>
            <person name="Hibbett D.S."/>
            <person name="Martin F."/>
            <person name="Nordberg H.P."/>
            <person name="Cantor M.N."/>
            <person name="Hua S.X."/>
        </authorList>
    </citation>
    <scope>NUCLEOTIDE SEQUENCE [LARGE SCALE GENOMIC DNA]</scope>
    <source>
        <strain evidence="1 2">ATCC 200175</strain>
    </source>
</reference>
<evidence type="ECO:0000313" key="2">
    <source>
        <dbReference type="Proteomes" id="UP000053647"/>
    </source>
</evidence>
<name>A0A0C9SX01_PAXIN</name>
<feature type="non-terminal residue" evidence="1">
    <location>
        <position position="131"/>
    </location>
</feature>
<dbReference type="HOGENOM" id="CLU_056788_9_3_1"/>
<accession>A0A0C9SX01</accession>
<organism evidence="1 2">
    <name type="scientific">Paxillus involutus ATCC 200175</name>
    <dbReference type="NCBI Taxonomy" id="664439"/>
    <lineage>
        <taxon>Eukaryota</taxon>
        <taxon>Fungi</taxon>
        <taxon>Dikarya</taxon>
        <taxon>Basidiomycota</taxon>
        <taxon>Agaricomycotina</taxon>
        <taxon>Agaricomycetes</taxon>
        <taxon>Agaricomycetidae</taxon>
        <taxon>Boletales</taxon>
        <taxon>Paxilineae</taxon>
        <taxon>Paxillaceae</taxon>
        <taxon>Paxillus</taxon>
    </lineage>
</organism>
<dbReference type="EMBL" id="KN819884">
    <property type="protein sequence ID" value="KIJ07460.1"/>
    <property type="molecule type" value="Genomic_DNA"/>
</dbReference>